<dbReference type="Pfam" id="PF04932">
    <property type="entry name" value="Wzy_C"/>
    <property type="match status" value="1"/>
</dbReference>
<dbReference type="AlphaFoldDB" id="A0AB38TC34"/>
<feature type="transmembrane region" description="Helical" evidence="6">
    <location>
        <begin position="20"/>
        <end position="46"/>
    </location>
</feature>
<reference evidence="8 9" key="1">
    <citation type="journal article" date="2022" name="Microbiol. Resour. Announc.">
        <title>Complete Genome Sequence of Mesorhizobium ciceri Strain R30, a Rhizobium Used as a Commercial Inoculant for Chickpea in Argentina.</title>
        <authorList>
            <person name="Foresto E."/>
            <person name="Revale S."/>
            <person name="Primo E."/>
            <person name="Nievas F."/>
            <person name="Carezzano E."/>
            <person name="Puente M."/>
            <person name="Alzari P."/>
            <person name="Mart M."/>
            <person name="Ben-Assaya M."/>
            <person name="Mornico D."/>
            <person name="Santoro M."/>
            <person name="Mart F."/>
            <person name="Giordano W."/>
            <person name="Bogino P."/>
        </authorList>
    </citation>
    <scope>NUCLEOTIDE SEQUENCE [LARGE SCALE GENOMIC DNA]</scope>
    <source>
        <strain evidence="8 9">R30</strain>
    </source>
</reference>
<gene>
    <name evidence="8" type="ORF">LRP29_01255</name>
</gene>
<feature type="transmembrane region" description="Helical" evidence="6">
    <location>
        <begin position="356"/>
        <end position="375"/>
    </location>
</feature>
<feature type="transmembrane region" description="Helical" evidence="6">
    <location>
        <begin position="324"/>
        <end position="344"/>
    </location>
</feature>
<dbReference type="GO" id="GO:0016874">
    <property type="term" value="F:ligase activity"/>
    <property type="evidence" value="ECO:0007669"/>
    <property type="project" value="UniProtKB-KW"/>
</dbReference>
<evidence type="ECO:0000256" key="5">
    <source>
        <dbReference type="SAM" id="MobiDB-lite"/>
    </source>
</evidence>
<evidence type="ECO:0000256" key="6">
    <source>
        <dbReference type="SAM" id="Phobius"/>
    </source>
</evidence>
<evidence type="ECO:0000259" key="7">
    <source>
        <dbReference type="Pfam" id="PF04932"/>
    </source>
</evidence>
<dbReference type="RefSeq" id="WP_024501841.1">
    <property type="nucleotide sequence ID" value="NZ_CP088147.1"/>
</dbReference>
<accession>A0AB38TC34</accession>
<evidence type="ECO:0000256" key="2">
    <source>
        <dbReference type="ARBA" id="ARBA00022692"/>
    </source>
</evidence>
<dbReference type="EMBL" id="CP088147">
    <property type="protein sequence ID" value="UTU52115.1"/>
    <property type="molecule type" value="Genomic_DNA"/>
</dbReference>
<evidence type="ECO:0000313" key="9">
    <source>
        <dbReference type="Proteomes" id="UP001060070"/>
    </source>
</evidence>
<evidence type="ECO:0000313" key="8">
    <source>
        <dbReference type="EMBL" id="UTU52115.1"/>
    </source>
</evidence>
<dbReference type="InterPro" id="IPR007016">
    <property type="entry name" value="O-antigen_ligase-rel_domated"/>
</dbReference>
<feature type="region of interest" description="Disordered" evidence="5">
    <location>
        <begin position="411"/>
        <end position="436"/>
    </location>
</feature>
<feature type="transmembrane region" description="Helical" evidence="6">
    <location>
        <begin position="230"/>
        <end position="251"/>
    </location>
</feature>
<proteinExistence type="predicted"/>
<keyword evidence="4 6" id="KW-0472">Membrane</keyword>
<dbReference type="InterPro" id="IPR051533">
    <property type="entry name" value="WaaL-like"/>
</dbReference>
<dbReference type="GO" id="GO:0016020">
    <property type="term" value="C:membrane"/>
    <property type="evidence" value="ECO:0007669"/>
    <property type="project" value="UniProtKB-SubCell"/>
</dbReference>
<evidence type="ECO:0000256" key="1">
    <source>
        <dbReference type="ARBA" id="ARBA00004141"/>
    </source>
</evidence>
<feature type="transmembrane region" description="Helical" evidence="6">
    <location>
        <begin position="205"/>
        <end position="223"/>
    </location>
</feature>
<keyword evidence="9" id="KW-1185">Reference proteome</keyword>
<feature type="transmembrane region" description="Helical" evidence="6">
    <location>
        <begin position="181"/>
        <end position="199"/>
    </location>
</feature>
<feature type="transmembrane region" description="Helical" evidence="6">
    <location>
        <begin position="381"/>
        <end position="399"/>
    </location>
</feature>
<dbReference type="PANTHER" id="PTHR37422">
    <property type="entry name" value="TEICHURONIC ACID BIOSYNTHESIS PROTEIN TUAE"/>
    <property type="match status" value="1"/>
</dbReference>
<feature type="transmembrane region" description="Helical" evidence="6">
    <location>
        <begin position="109"/>
        <end position="130"/>
    </location>
</feature>
<dbReference type="PANTHER" id="PTHR37422:SF17">
    <property type="entry name" value="O-ANTIGEN LIGASE"/>
    <property type="match status" value="1"/>
</dbReference>
<feature type="transmembrane region" description="Helical" evidence="6">
    <location>
        <begin position="156"/>
        <end position="174"/>
    </location>
</feature>
<protein>
    <submittedName>
        <fullName evidence="8">O-antigen ligase family protein</fullName>
    </submittedName>
</protein>
<keyword evidence="2 6" id="KW-0812">Transmembrane</keyword>
<dbReference type="GeneID" id="91558983"/>
<name>A0AB38TC34_9HYPH</name>
<feature type="transmembrane region" description="Helical" evidence="6">
    <location>
        <begin position="66"/>
        <end position="88"/>
    </location>
</feature>
<keyword evidence="3 6" id="KW-1133">Transmembrane helix</keyword>
<dbReference type="Proteomes" id="UP001060070">
    <property type="component" value="Chromosome"/>
</dbReference>
<feature type="domain" description="O-antigen ligase-related" evidence="7">
    <location>
        <begin position="187"/>
        <end position="335"/>
    </location>
</feature>
<keyword evidence="8" id="KW-0436">Ligase</keyword>
<evidence type="ECO:0000256" key="4">
    <source>
        <dbReference type="ARBA" id="ARBA00023136"/>
    </source>
</evidence>
<evidence type="ECO:0000256" key="3">
    <source>
        <dbReference type="ARBA" id="ARBA00022989"/>
    </source>
</evidence>
<comment type="subcellular location">
    <subcellularLocation>
        <location evidence="1">Membrane</location>
        <topology evidence="1">Multi-pass membrane protein</topology>
    </subcellularLocation>
</comment>
<sequence>MKIPKSLLVDPEKNSVYGAFAVAVSIWAFSYSFIFGQVLILAYYAVWLPLVLVDYRRFLRHLSSAWLPLLFAAYVCFSIFWSVAPGITARTAFQYLSHIACAYIAARTVSVRALTIGALVGIFFILLYSLRVGNYSDDVLDGTYNFVGAFASKNQLGFVASLGIYFSVVFLAFYRRGRLSLMLTAPLILLSAYLLFVSHSATSMASIPAVLALVTLLAMSKILSRRYRRVIFLIGAGLLVVTAFVALNLGLMDFVLGLFGKDSTLTGRTYLWEQGWNAVQKSPILGVGYAAYWVQGFAEAERLWNEFYITTRTGFHFHNTYIEALVELGFVGATLVSLIVLRTLYGHVSAVVFKTWRAEPVILAGVMVLLLIRSFVEVEILNPYFTGSFLMYYSFFKLARLPVTTRTRRSQAPADAATGEADWPRHAGRPAAAGSS</sequence>
<organism evidence="8 9">
    <name type="scientific">Mesorhizobium ciceri</name>
    <dbReference type="NCBI Taxonomy" id="39645"/>
    <lineage>
        <taxon>Bacteria</taxon>
        <taxon>Pseudomonadati</taxon>
        <taxon>Pseudomonadota</taxon>
        <taxon>Alphaproteobacteria</taxon>
        <taxon>Hyphomicrobiales</taxon>
        <taxon>Phyllobacteriaceae</taxon>
        <taxon>Mesorhizobium</taxon>
    </lineage>
</organism>